<dbReference type="Proteomes" id="UP000799438">
    <property type="component" value="Unassembled WGS sequence"/>
</dbReference>
<dbReference type="AlphaFoldDB" id="A0A6A6BMM3"/>
<sequence>MPFCFETVQGRSHGPTLTVQQLRDGGKWASAAVEPSSHLTSTDSAPATPLASVRLGSTGTKPKAQRSCGHSQIAVLQEQKPVSRLWGLFVPFVALRLQSGLSNLTLSNTDRRLLLSTHRANRKPIIPTPQVHSSSPLPGMPRLGLYTLVQ</sequence>
<organism evidence="1 2">
    <name type="scientific">Aplosporella prunicola CBS 121167</name>
    <dbReference type="NCBI Taxonomy" id="1176127"/>
    <lineage>
        <taxon>Eukaryota</taxon>
        <taxon>Fungi</taxon>
        <taxon>Dikarya</taxon>
        <taxon>Ascomycota</taxon>
        <taxon>Pezizomycotina</taxon>
        <taxon>Dothideomycetes</taxon>
        <taxon>Dothideomycetes incertae sedis</taxon>
        <taxon>Botryosphaeriales</taxon>
        <taxon>Aplosporellaceae</taxon>
        <taxon>Aplosporella</taxon>
    </lineage>
</organism>
<reference evidence="1" key="1">
    <citation type="journal article" date="2020" name="Stud. Mycol.">
        <title>101 Dothideomycetes genomes: a test case for predicting lifestyles and emergence of pathogens.</title>
        <authorList>
            <person name="Haridas S."/>
            <person name="Albert R."/>
            <person name="Binder M."/>
            <person name="Bloem J."/>
            <person name="Labutti K."/>
            <person name="Salamov A."/>
            <person name="Andreopoulos B."/>
            <person name="Baker S."/>
            <person name="Barry K."/>
            <person name="Bills G."/>
            <person name="Bluhm B."/>
            <person name="Cannon C."/>
            <person name="Castanera R."/>
            <person name="Culley D."/>
            <person name="Daum C."/>
            <person name="Ezra D."/>
            <person name="Gonzalez J."/>
            <person name="Henrissat B."/>
            <person name="Kuo A."/>
            <person name="Liang C."/>
            <person name="Lipzen A."/>
            <person name="Lutzoni F."/>
            <person name="Magnuson J."/>
            <person name="Mondo S."/>
            <person name="Nolan M."/>
            <person name="Ohm R."/>
            <person name="Pangilinan J."/>
            <person name="Park H.-J."/>
            <person name="Ramirez L."/>
            <person name="Alfaro M."/>
            <person name="Sun H."/>
            <person name="Tritt A."/>
            <person name="Yoshinaga Y."/>
            <person name="Zwiers L.-H."/>
            <person name="Turgeon B."/>
            <person name="Goodwin S."/>
            <person name="Spatafora J."/>
            <person name="Crous P."/>
            <person name="Grigoriev I."/>
        </authorList>
    </citation>
    <scope>NUCLEOTIDE SEQUENCE</scope>
    <source>
        <strain evidence="1">CBS 121167</strain>
    </source>
</reference>
<dbReference type="RefSeq" id="XP_033400227.1">
    <property type="nucleotide sequence ID" value="XM_033540018.1"/>
</dbReference>
<proteinExistence type="predicted"/>
<gene>
    <name evidence="1" type="ORF">K452DRAFT_284842</name>
</gene>
<protein>
    <submittedName>
        <fullName evidence="1">Uncharacterized protein</fullName>
    </submittedName>
</protein>
<keyword evidence="2" id="KW-1185">Reference proteome</keyword>
<evidence type="ECO:0000313" key="1">
    <source>
        <dbReference type="EMBL" id="KAF2144515.1"/>
    </source>
</evidence>
<accession>A0A6A6BMM3</accession>
<dbReference type="GeneID" id="54297514"/>
<evidence type="ECO:0000313" key="2">
    <source>
        <dbReference type="Proteomes" id="UP000799438"/>
    </source>
</evidence>
<name>A0A6A6BMM3_9PEZI</name>
<dbReference type="EMBL" id="ML995479">
    <property type="protein sequence ID" value="KAF2144515.1"/>
    <property type="molecule type" value="Genomic_DNA"/>
</dbReference>